<sequence length="89" mass="9718">MNESEIVDNFSVVRVVSSSDFPGVGGVVMGYQSAQIIESIKNDPKQVKRWASGVPCQVLNPGGQWTKGTVKFVMQFTPTEQPSDQTDVQ</sequence>
<keyword evidence="2" id="KW-1185">Reference proteome</keyword>
<protein>
    <submittedName>
        <fullName evidence="1">Uncharacterized protein</fullName>
    </submittedName>
</protein>
<reference evidence="1 2" key="1">
    <citation type="journal article" date="2020" name="Microb. Ecol.">
        <title>Ecogenomics of the Marine Benthic Filamentous Cyanobacterium Adonisia.</title>
        <authorList>
            <person name="Walter J.M."/>
            <person name="Coutinho F.H."/>
            <person name="Leomil L."/>
            <person name="Hargreaves P.I."/>
            <person name="Campeao M.E."/>
            <person name="Vieira V.V."/>
            <person name="Silva B.S."/>
            <person name="Fistarol G.O."/>
            <person name="Salomon P.S."/>
            <person name="Sawabe T."/>
            <person name="Mino S."/>
            <person name="Hosokawa M."/>
            <person name="Miyashita H."/>
            <person name="Maruyama F."/>
            <person name="van Verk M.C."/>
            <person name="Dutilh B.E."/>
            <person name="Thompson C.C."/>
            <person name="Thompson F.L."/>
        </authorList>
    </citation>
    <scope>NUCLEOTIDE SEQUENCE [LARGE SCALE GENOMIC DNA]</scope>
    <source>
        <strain evidence="1 2">CCMR0081</strain>
    </source>
</reference>
<dbReference type="AlphaFoldDB" id="A0A6M0RJX0"/>
<dbReference type="Proteomes" id="UP000481033">
    <property type="component" value="Unassembled WGS sequence"/>
</dbReference>
<organism evidence="1 2">
    <name type="scientific">Adonisia turfae CCMR0081</name>
    <dbReference type="NCBI Taxonomy" id="2292702"/>
    <lineage>
        <taxon>Bacteria</taxon>
        <taxon>Bacillati</taxon>
        <taxon>Cyanobacteriota</taxon>
        <taxon>Adonisia</taxon>
        <taxon>Adonisia turfae</taxon>
    </lineage>
</organism>
<comment type="caution">
    <text evidence="1">The sequence shown here is derived from an EMBL/GenBank/DDBJ whole genome shotgun (WGS) entry which is preliminary data.</text>
</comment>
<accession>A0A6M0RJX0</accession>
<proteinExistence type="predicted"/>
<gene>
    <name evidence="1" type="ORF">DXZ20_12585</name>
</gene>
<name>A0A6M0RJX0_9CYAN</name>
<evidence type="ECO:0000313" key="1">
    <source>
        <dbReference type="EMBL" id="NEZ56496.1"/>
    </source>
</evidence>
<dbReference type="RefSeq" id="WP_163668230.1">
    <property type="nucleotide sequence ID" value="NZ_QXHD01000004.1"/>
</dbReference>
<evidence type="ECO:0000313" key="2">
    <source>
        <dbReference type="Proteomes" id="UP000481033"/>
    </source>
</evidence>
<dbReference type="EMBL" id="QXHD01000004">
    <property type="protein sequence ID" value="NEZ56496.1"/>
    <property type="molecule type" value="Genomic_DNA"/>
</dbReference>